<proteinExistence type="predicted"/>
<accession>A0A1E7Q9L6</accession>
<evidence type="ECO:0008006" key="3">
    <source>
        <dbReference type="Google" id="ProtNLM"/>
    </source>
</evidence>
<dbReference type="OrthoDB" id="6270691at2"/>
<evidence type="ECO:0000313" key="2">
    <source>
        <dbReference type="Proteomes" id="UP000242258"/>
    </source>
</evidence>
<name>A0A1E7Q9L6_9GAMM</name>
<dbReference type="EMBL" id="MKEK01000001">
    <property type="protein sequence ID" value="OEY70836.1"/>
    <property type="molecule type" value="Genomic_DNA"/>
</dbReference>
<dbReference type="STRING" id="1628148.BI198_15680"/>
<dbReference type="Gene3D" id="1.20.910.10">
    <property type="entry name" value="Heme oxygenase-like"/>
    <property type="match status" value="1"/>
</dbReference>
<dbReference type="Pfam" id="PF14518">
    <property type="entry name" value="Haem_oxygenas_2"/>
    <property type="match status" value="1"/>
</dbReference>
<protein>
    <recommendedName>
        <fullName evidence="3">3-oxoacyl-ACP synthase</fullName>
    </recommendedName>
</protein>
<dbReference type="RefSeq" id="WP_070050461.1">
    <property type="nucleotide sequence ID" value="NZ_CBCSDO010000002.1"/>
</dbReference>
<dbReference type="SUPFAM" id="SSF48613">
    <property type="entry name" value="Heme oxygenase-like"/>
    <property type="match status" value="1"/>
</dbReference>
<organism evidence="1 2">
    <name type="scientific">Rheinheimera salexigens</name>
    <dbReference type="NCBI Taxonomy" id="1628148"/>
    <lineage>
        <taxon>Bacteria</taxon>
        <taxon>Pseudomonadati</taxon>
        <taxon>Pseudomonadota</taxon>
        <taxon>Gammaproteobacteria</taxon>
        <taxon>Chromatiales</taxon>
        <taxon>Chromatiaceae</taxon>
        <taxon>Rheinheimera</taxon>
    </lineage>
</organism>
<dbReference type="Proteomes" id="UP000242258">
    <property type="component" value="Unassembled WGS sequence"/>
</dbReference>
<comment type="caution">
    <text evidence="1">The sequence shown here is derived from an EMBL/GenBank/DDBJ whole genome shotgun (WGS) entry which is preliminary data.</text>
</comment>
<evidence type="ECO:0000313" key="1">
    <source>
        <dbReference type="EMBL" id="OEY70836.1"/>
    </source>
</evidence>
<reference evidence="2" key="1">
    <citation type="submission" date="2016-09" db="EMBL/GenBank/DDBJ databases">
        <authorList>
            <person name="Wan X."/>
            <person name="Hou S."/>
        </authorList>
    </citation>
    <scope>NUCLEOTIDE SEQUENCE [LARGE SCALE GENOMIC DNA]</scope>
    <source>
        <strain evidence="2">KH87</strain>
    </source>
</reference>
<dbReference type="InterPro" id="IPR016084">
    <property type="entry name" value="Haem_Oase-like_multi-hlx"/>
</dbReference>
<sequence length="228" mass="26248">MSEQVLTPQGQQCLQALMRVWFEFERQLGRVPLIQRLERGQFSKADYCQLLLNWRQQVIEGSRWISRCASSFDRDFSDVRSVIIGHAREEHRDYEMLERDFVAAGGELATIQQAGRNIGTEALHGFLMYRAGQTNPVDLLGAMWIIEGLGQKMASSWAEQIDSSTSGDGSYTKFMRYHGANDDDHMQKLYQLIDRLCQSPEQLKAIVRTARVTARLYCLQLEEVDNEY</sequence>
<dbReference type="AlphaFoldDB" id="A0A1E7Q9L6"/>
<keyword evidence="2" id="KW-1185">Reference proteome</keyword>
<gene>
    <name evidence="1" type="ORF">BI198_15680</name>
</gene>